<reference evidence="1" key="1">
    <citation type="journal article" date="2020" name="mSystems">
        <title>Genome- and Community-Level Interaction Insights into Carbon Utilization and Element Cycling Functions of Hydrothermarchaeota in Hydrothermal Sediment.</title>
        <authorList>
            <person name="Zhou Z."/>
            <person name="Liu Y."/>
            <person name="Xu W."/>
            <person name="Pan J."/>
            <person name="Luo Z.H."/>
            <person name="Li M."/>
        </authorList>
    </citation>
    <scope>NUCLEOTIDE SEQUENCE [LARGE SCALE GENOMIC DNA]</scope>
    <source>
        <strain evidence="1">HyVt-443</strain>
    </source>
</reference>
<comment type="caution">
    <text evidence="1">The sequence shown here is derived from an EMBL/GenBank/DDBJ whole genome shotgun (WGS) entry which is preliminary data.</text>
</comment>
<dbReference type="AlphaFoldDB" id="A0A831RMH0"/>
<proteinExistence type="predicted"/>
<dbReference type="Proteomes" id="UP000886251">
    <property type="component" value="Unassembled WGS sequence"/>
</dbReference>
<dbReference type="EMBL" id="DRKP01000074">
    <property type="protein sequence ID" value="HEB96121.1"/>
    <property type="molecule type" value="Genomic_DNA"/>
</dbReference>
<protein>
    <submittedName>
        <fullName evidence="1">Uncharacterized protein</fullName>
    </submittedName>
</protein>
<organism evidence="1">
    <name type="scientific">Sedimenticola thiotaurini</name>
    <dbReference type="NCBI Taxonomy" id="1543721"/>
    <lineage>
        <taxon>Bacteria</taxon>
        <taxon>Pseudomonadati</taxon>
        <taxon>Pseudomonadota</taxon>
        <taxon>Gammaproteobacteria</taxon>
        <taxon>Chromatiales</taxon>
        <taxon>Sedimenticolaceae</taxon>
        <taxon>Sedimenticola</taxon>
    </lineage>
</organism>
<gene>
    <name evidence="1" type="ORF">ENI96_06800</name>
</gene>
<accession>A0A831RMH0</accession>
<name>A0A831RMH0_9GAMM</name>
<evidence type="ECO:0000313" key="1">
    <source>
        <dbReference type="EMBL" id="HEB96121.1"/>
    </source>
</evidence>
<sequence length="69" mass="7755">MTGSATKRLLVLESGLFPDRETVREALQYMEQEGICQVVHRDLTGPALDEAGWDRLLRQILGSEKVITL</sequence>